<evidence type="ECO:0000259" key="2">
    <source>
        <dbReference type="Pfam" id="PF21922"/>
    </source>
</evidence>
<organism evidence="3 4">
    <name type="scientific">Streptomyces albidocamelliae</name>
    <dbReference type="NCBI Taxonomy" id="2981135"/>
    <lineage>
        <taxon>Bacteria</taxon>
        <taxon>Bacillati</taxon>
        <taxon>Actinomycetota</taxon>
        <taxon>Actinomycetes</taxon>
        <taxon>Kitasatosporales</taxon>
        <taxon>Streptomycetaceae</taxon>
        <taxon>Streptomyces</taxon>
    </lineage>
</organism>
<dbReference type="Proteomes" id="UP001060733">
    <property type="component" value="Chromosome"/>
</dbReference>
<evidence type="ECO:0000313" key="3">
    <source>
        <dbReference type="EMBL" id="UXY36794.1"/>
    </source>
</evidence>
<proteinExistence type="predicted"/>
<accession>A0ABY6ER11</accession>
<dbReference type="Pfam" id="PF21922">
    <property type="entry name" value="PBP_dimer_2"/>
    <property type="match status" value="1"/>
</dbReference>
<sequence length="492" mass="52968">MNKPLRRIAIFCGLLVLALLIRDNWLQYVQADKLRTDPDNRRVTIERYANPRGDIIVDGDPITGSVESKHGDFKYKRTYKNGPMWAPVTGYSSQAFDSSFLEKIEDGILTGNDDRLFFRKTLDMITGKEQQGGNVVTTLNARAQKAAYDGLKARGGKGAVVALEPSTGKILALASYPSYDPSSFAGNSTDVDAKNWTKLQKKNNPADPMLNRALRETYPPGSTFKVVTAAAALENGKYTSADEKTDSPLPWVMPGTSTQLKNEGNIPCKNATMRVALQYSCNTVFGKIGADLGNDKMLAEAKKFGFDSEQFTPSRSNASVFSDDMNPSQTALSSIGQFNTAATPLQMAMVASAVANDGKLMKPYMVDELQSSNVDPVAKTEPEEMSRPLSPKNAQILQSMMETVVKEGTGKNAQISGVTVGGKTGTAQHGVANSANPYAWFISYARLGDGSSPVAVATVIEDENANRDDISGGGLAAPIARSVMEAVIKSKQ</sequence>
<dbReference type="SUPFAM" id="SSF56601">
    <property type="entry name" value="beta-lactamase/transpeptidase-like"/>
    <property type="match status" value="1"/>
</dbReference>
<dbReference type="InterPro" id="IPR012338">
    <property type="entry name" value="Beta-lactam/transpept-like"/>
</dbReference>
<reference evidence="3" key="1">
    <citation type="submission" date="2022-10" db="EMBL/GenBank/DDBJ databases">
        <authorList>
            <person name="Mo P."/>
        </authorList>
    </citation>
    <scope>NUCLEOTIDE SEQUENCE</scope>
    <source>
        <strain evidence="3">HUAS 14-6</strain>
    </source>
</reference>
<dbReference type="PANTHER" id="PTHR30627:SF24">
    <property type="entry name" value="PENICILLIN-BINDING PROTEIN 4B"/>
    <property type="match status" value="1"/>
</dbReference>
<gene>
    <name evidence="3" type="ORF">N8I86_19940</name>
</gene>
<name>A0ABY6ER11_9ACTN</name>
<feature type="domain" description="Penicillin binding protein A dimerisation" evidence="2">
    <location>
        <begin position="52"/>
        <end position="135"/>
    </location>
</feature>
<protein>
    <submittedName>
        <fullName evidence="3">Penicillin-binding protein 2</fullName>
    </submittedName>
</protein>
<dbReference type="RefSeq" id="WP_073887409.1">
    <property type="nucleotide sequence ID" value="NZ_CP106795.1"/>
</dbReference>
<dbReference type="InterPro" id="IPR050515">
    <property type="entry name" value="Beta-lactam/transpept"/>
</dbReference>
<dbReference type="Gene3D" id="3.40.710.10">
    <property type="entry name" value="DD-peptidase/beta-lactamase superfamily"/>
    <property type="match status" value="1"/>
</dbReference>
<feature type="domain" description="Penicillin-binding protein transpeptidase" evidence="1">
    <location>
        <begin position="158"/>
        <end position="485"/>
    </location>
</feature>
<dbReference type="EMBL" id="CP106795">
    <property type="protein sequence ID" value="UXY36794.1"/>
    <property type="molecule type" value="Genomic_DNA"/>
</dbReference>
<dbReference type="Pfam" id="PF00905">
    <property type="entry name" value="Transpeptidase"/>
    <property type="match status" value="1"/>
</dbReference>
<dbReference type="InterPro" id="IPR054120">
    <property type="entry name" value="PBPA_dimer"/>
</dbReference>
<evidence type="ECO:0000259" key="1">
    <source>
        <dbReference type="Pfam" id="PF00905"/>
    </source>
</evidence>
<dbReference type="PANTHER" id="PTHR30627">
    <property type="entry name" value="PEPTIDOGLYCAN D,D-TRANSPEPTIDASE"/>
    <property type="match status" value="1"/>
</dbReference>
<dbReference type="InterPro" id="IPR001460">
    <property type="entry name" value="PCN-bd_Tpept"/>
</dbReference>
<keyword evidence="4" id="KW-1185">Reference proteome</keyword>
<evidence type="ECO:0000313" key="4">
    <source>
        <dbReference type="Proteomes" id="UP001060733"/>
    </source>
</evidence>
<dbReference type="Gene3D" id="3.90.1310.10">
    <property type="entry name" value="Penicillin-binding protein 2a (Domain 2)"/>
    <property type="match status" value="1"/>
</dbReference>